<evidence type="ECO:0000313" key="3">
    <source>
        <dbReference type="EMBL" id="CAJ61671.1"/>
    </source>
</evidence>
<evidence type="ECO:0000256" key="2">
    <source>
        <dbReference type="SAM" id="MobiDB-lite"/>
    </source>
</evidence>
<feature type="compositionally biased region" description="Basic and acidic residues" evidence="2">
    <location>
        <begin position="190"/>
        <end position="203"/>
    </location>
</feature>
<name>Q0RLD4_FRAAA</name>
<dbReference type="AlphaFoldDB" id="Q0RLD4"/>
<evidence type="ECO:0000313" key="4">
    <source>
        <dbReference type="Proteomes" id="UP000000657"/>
    </source>
</evidence>
<dbReference type="STRING" id="326424.FRAAL3027"/>
<dbReference type="EMBL" id="CT573213">
    <property type="protein sequence ID" value="CAJ61671.1"/>
    <property type="molecule type" value="Genomic_DNA"/>
</dbReference>
<proteinExistence type="predicted"/>
<feature type="region of interest" description="Disordered" evidence="2">
    <location>
        <begin position="122"/>
        <end position="224"/>
    </location>
</feature>
<accession>Q0RLD4</accession>
<gene>
    <name evidence="3" type="ordered locus">FRAAL3027</name>
</gene>
<dbReference type="HOGENOM" id="CLU_1208332_0_0_11"/>
<dbReference type="OrthoDB" id="4966929at2"/>
<dbReference type="Proteomes" id="UP000000657">
    <property type="component" value="Chromosome"/>
</dbReference>
<feature type="coiled-coil region" evidence="1">
    <location>
        <begin position="76"/>
        <end position="103"/>
    </location>
</feature>
<evidence type="ECO:0000256" key="1">
    <source>
        <dbReference type="SAM" id="Coils"/>
    </source>
</evidence>
<dbReference type="KEGG" id="fal:FRAAL3027"/>
<dbReference type="RefSeq" id="WP_011604176.1">
    <property type="nucleotide sequence ID" value="NC_008278.1"/>
</dbReference>
<keyword evidence="1" id="KW-0175">Coiled coil</keyword>
<feature type="compositionally biased region" description="Low complexity" evidence="2">
    <location>
        <begin position="205"/>
        <end position="218"/>
    </location>
</feature>
<reference evidence="3 4" key="1">
    <citation type="journal article" date="2007" name="Genome Res.">
        <title>Genome characteristics of facultatively symbiotic Frankia sp. strains reflect host range and host plant biogeography.</title>
        <authorList>
            <person name="Normand P."/>
            <person name="Lapierre P."/>
            <person name="Tisa L.S."/>
            <person name="Gogarten J.P."/>
            <person name="Alloisio N."/>
            <person name="Bagnarol E."/>
            <person name="Bassi C.A."/>
            <person name="Berry A.M."/>
            <person name="Bickhart D.M."/>
            <person name="Choisne N."/>
            <person name="Couloux A."/>
            <person name="Cournoyer B."/>
            <person name="Cruveiller S."/>
            <person name="Daubin V."/>
            <person name="Demange N."/>
            <person name="Francino M.P."/>
            <person name="Goltsman E."/>
            <person name="Huang Y."/>
            <person name="Kopp O.R."/>
            <person name="Labarre L."/>
            <person name="Lapidus A."/>
            <person name="Lavire C."/>
            <person name="Marechal J."/>
            <person name="Martinez M."/>
            <person name="Mastronunzio J.E."/>
            <person name="Mullin B.C."/>
            <person name="Niemann J."/>
            <person name="Pujic P."/>
            <person name="Rawnsley T."/>
            <person name="Rouy Z."/>
            <person name="Schenowitz C."/>
            <person name="Sellstedt A."/>
            <person name="Tavares F."/>
            <person name="Tomkins J.P."/>
            <person name="Vallenet D."/>
            <person name="Valverde C."/>
            <person name="Wall L.G."/>
            <person name="Wang Y."/>
            <person name="Medigue C."/>
            <person name="Benson D.R."/>
        </authorList>
    </citation>
    <scope>NUCLEOTIDE SEQUENCE [LARGE SCALE GENOMIC DNA]</scope>
    <source>
        <strain evidence="4">DSM 45986 / CECT 9034 / ACN14a</strain>
    </source>
</reference>
<organism evidence="3 4">
    <name type="scientific">Frankia alni (strain DSM 45986 / CECT 9034 / ACN14a)</name>
    <dbReference type="NCBI Taxonomy" id="326424"/>
    <lineage>
        <taxon>Bacteria</taxon>
        <taxon>Bacillati</taxon>
        <taxon>Actinomycetota</taxon>
        <taxon>Actinomycetes</taxon>
        <taxon>Frankiales</taxon>
        <taxon>Frankiaceae</taxon>
        <taxon>Frankia</taxon>
    </lineage>
</organism>
<keyword evidence="4" id="KW-1185">Reference proteome</keyword>
<protein>
    <submittedName>
        <fullName evidence="3">Uncharacterized protein</fullName>
    </submittedName>
</protein>
<sequence>MSSAKIAAALVGGYVLGRTKKAKTAIGVALWLTGRHHDPKDVLRDQAVKLLKSPQGEELLAQVRGPVVEAGRRAALSVYESQVERLTENLQQRTQQLAETLTEKGGTTAKAAAGAVTDVLKTVPGAGGKKDEQAPAGEEADGTPEGQAEGSPGEQAEGSTGDQRDGAAGDQAEESDQGSTGAEREEAETEEKGSDDSDGERRPAGRAPAPARGARPRPLMAEAE</sequence>
<dbReference type="eggNOG" id="COG3087">
    <property type="taxonomic scope" value="Bacteria"/>
</dbReference>